<protein>
    <submittedName>
        <fullName evidence="2">Uncharacterized protein</fullName>
    </submittedName>
</protein>
<reference evidence="2 3" key="1">
    <citation type="submission" date="2023-09" db="EMBL/GenBank/DDBJ databases">
        <title>Different Types of Thermotolerant Ring-Cleaving Dioxygenases derived from Aeribacillus composti HB-1 applied for multiple aromatic hydrocarbons removal.</title>
        <authorList>
            <person name="Cao L."/>
            <person name="Li M."/>
            <person name="Ma T."/>
        </authorList>
    </citation>
    <scope>NUCLEOTIDE SEQUENCE [LARGE SCALE GENOMIC DNA]</scope>
    <source>
        <strain evidence="2 3">HB-1</strain>
    </source>
</reference>
<dbReference type="RefSeq" id="WP_144597881.1">
    <property type="nucleotide sequence ID" value="NZ_CP134501.1"/>
</dbReference>
<evidence type="ECO:0000313" key="2">
    <source>
        <dbReference type="EMBL" id="WNF34507.1"/>
    </source>
</evidence>
<evidence type="ECO:0000256" key="1">
    <source>
        <dbReference type="SAM" id="Phobius"/>
    </source>
</evidence>
<proteinExistence type="predicted"/>
<keyword evidence="1" id="KW-0812">Transmembrane</keyword>
<feature type="transmembrane region" description="Helical" evidence="1">
    <location>
        <begin position="6"/>
        <end position="30"/>
    </location>
</feature>
<evidence type="ECO:0000313" key="3">
    <source>
        <dbReference type="Proteomes" id="UP001303701"/>
    </source>
</evidence>
<gene>
    <name evidence="2" type="ORF">RI196_07605</name>
</gene>
<organism evidence="2 3">
    <name type="scientific">Aeribacillus composti</name>
    <dbReference type="NCBI Taxonomy" id="1868734"/>
    <lineage>
        <taxon>Bacteria</taxon>
        <taxon>Bacillati</taxon>
        <taxon>Bacillota</taxon>
        <taxon>Bacilli</taxon>
        <taxon>Bacillales</taxon>
        <taxon>Bacillaceae</taxon>
        <taxon>Aeribacillus</taxon>
    </lineage>
</organism>
<keyword evidence="3" id="KW-1185">Reference proteome</keyword>
<name>A0ABY9WH31_9BACI</name>
<dbReference type="EMBL" id="CP134501">
    <property type="protein sequence ID" value="WNF34507.1"/>
    <property type="molecule type" value="Genomic_DNA"/>
</dbReference>
<sequence length="59" mass="6653">MGATELAWSIGPTITFILAVLLVPLGLFGSGLPWHRTRKREIEKERYGILETEEKVTNI</sequence>
<accession>A0ABY9WH31</accession>
<dbReference type="Proteomes" id="UP001303701">
    <property type="component" value="Chromosome"/>
</dbReference>
<keyword evidence="1" id="KW-1133">Transmembrane helix</keyword>
<dbReference type="GeneID" id="301125827"/>
<keyword evidence="1" id="KW-0472">Membrane</keyword>